<sequence>MITTKRPALALSSCREAALHEQDRTRNRPRWGRSGFSGAPAVVGQEIRDDGEFVEEAAGFSSVGMAGFEEAEDLVGAAVAYVVALTAAVSTKGNDRRPWSRWPLGGTSGSQRDRGGRAAVRAARKAPSVRPWP</sequence>
<organism evidence="2 3">
    <name type="scientific">Streptomyces nigrescens</name>
    <dbReference type="NCBI Taxonomy" id="1920"/>
    <lineage>
        <taxon>Bacteria</taxon>
        <taxon>Bacillati</taxon>
        <taxon>Actinomycetota</taxon>
        <taxon>Actinomycetes</taxon>
        <taxon>Kitasatosporales</taxon>
        <taxon>Streptomycetaceae</taxon>
        <taxon>Streptomyces</taxon>
    </lineage>
</organism>
<evidence type="ECO:0000313" key="2">
    <source>
        <dbReference type="EMBL" id="BDM69915.1"/>
    </source>
</evidence>
<gene>
    <name evidence="2" type="ORF">HEK616_34020</name>
</gene>
<protein>
    <submittedName>
        <fullName evidence="2">Uncharacterized protein</fullName>
    </submittedName>
</protein>
<evidence type="ECO:0000256" key="1">
    <source>
        <dbReference type="SAM" id="MobiDB-lite"/>
    </source>
</evidence>
<name>A0ABM7ZU72_STRNI</name>
<reference evidence="2" key="1">
    <citation type="submission" date="2022-06" db="EMBL/GenBank/DDBJ databases">
        <title>Complete genome sequence of Streptomyces nigrescens HEK616.</title>
        <authorList>
            <person name="Asamizu S."/>
            <person name="Onaka H."/>
        </authorList>
    </citation>
    <scope>NUCLEOTIDE SEQUENCE</scope>
    <source>
        <strain evidence="2">HEK616</strain>
    </source>
</reference>
<evidence type="ECO:0000313" key="3">
    <source>
        <dbReference type="Proteomes" id="UP001059597"/>
    </source>
</evidence>
<feature type="region of interest" description="Disordered" evidence="1">
    <location>
        <begin position="90"/>
        <end position="133"/>
    </location>
</feature>
<accession>A0ABM7ZU72</accession>
<dbReference type="EMBL" id="AP026073">
    <property type="protein sequence ID" value="BDM69915.1"/>
    <property type="molecule type" value="Genomic_DNA"/>
</dbReference>
<dbReference type="Proteomes" id="UP001059597">
    <property type="component" value="Chromosome"/>
</dbReference>
<keyword evidence="3" id="KW-1185">Reference proteome</keyword>
<proteinExistence type="predicted"/>